<accession>A0A939ENB9</accession>
<dbReference type="NCBIfam" id="NF000849">
    <property type="entry name" value="PRK00075.1-1"/>
    <property type="match status" value="1"/>
</dbReference>
<dbReference type="Gene3D" id="3.30.2110.10">
    <property type="entry name" value="CbiD-like"/>
    <property type="match status" value="1"/>
</dbReference>
<evidence type="ECO:0000256" key="4">
    <source>
        <dbReference type="ARBA" id="ARBA00022691"/>
    </source>
</evidence>
<dbReference type="GO" id="GO:0032259">
    <property type="term" value="P:methylation"/>
    <property type="evidence" value="ECO:0007669"/>
    <property type="project" value="UniProtKB-KW"/>
</dbReference>
<evidence type="ECO:0000256" key="1">
    <source>
        <dbReference type="ARBA" id="ARBA00022573"/>
    </source>
</evidence>
<keyword evidence="3 5" id="KW-0808">Transferase</keyword>
<dbReference type="SUPFAM" id="SSF111342">
    <property type="entry name" value="CbiD-like"/>
    <property type="match status" value="1"/>
</dbReference>
<dbReference type="InterPro" id="IPR002748">
    <property type="entry name" value="CbiD"/>
</dbReference>
<dbReference type="EMBL" id="JAFLNF010000004">
    <property type="protein sequence ID" value="MBO0345582.1"/>
    <property type="molecule type" value="Genomic_DNA"/>
</dbReference>
<keyword evidence="1 5" id="KW-0169">Cobalamin biosynthesis</keyword>
<organism evidence="6 7">
    <name type="scientific">Roseibium limicola</name>
    <dbReference type="NCBI Taxonomy" id="2816037"/>
    <lineage>
        <taxon>Bacteria</taxon>
        <taxon>Pseudomonadati</taxon>
        <taxon>Pseudomonadota</taxon>
        <taxon>Alphaproteobacteria</taxon>
        <taxon>Hyphomicrobiales</taxon>
        <taxon>Stappiaceae</taxon>
        <taxon>Roseibium</taxon>
    </lineage>
</organism>
<dbReference type="Pfam" id="PF01888">
    <property type="entry name" value="CbiD"/>
    <property type="match status" value="1"/>
</dbReference>
<dbReference type="GO" id="GO:0008168">
    <property type="term" value="F:methyltransferase activity"/>
    <property type="evidence" value="ECO:0007669"/>
    <property type="project" value="UniProtKB-UniRule"/>
</dbReference>
<dbReference type="Proteomes" id="UP000664779">
    <property type="component" value="Unassembled WGS sequence"/>
</dbReference>
<dbReference type="GO" id="GO:0019251">
    <property type="term" value="P:anaerobic cobalamin biosynthetic process"/>
    <property type="evidence" value="ECO:0007669"/>
    <property type="project" value="UniProtKB-UniRule"/>
</dbReference>
<reference evidence="6" key="1">
    <citation type="submission" date="2021-03" db="EMBL/GenBank/DDBJ databases">
        <title>Roseibium sp. CAU 1637 isolated from Incheon.</title>
        <authorList>
            <person name="Kim W."/>
        </authorList>
    </citation>
    <scope>NUCLEOTIDE SEQUENCE</scope>
    <source>
        <strain evidence="6">CAU 1637</strain>
    </source>
</reference>
<evidence type="ECO:0000256" key="5">
    <source>
        <dbReference type="HAMAP-Rule" id="MF_00787"/>
    </source>
</evidence>
<comment type="function">
    <text evidence="5">Catalyzes the methylation of C-1 in cobalt-precorrin-5B to form cobalt-precorrin-6A.</text>
</comment>
<keyword evidence="7" id="KW-1185">Reference proteome</keyword>
<evidence type="ECO:0000313" key="6">
    <source>
        <dbReference type="EMBL" id="MBO0345582.1"/>
    </source>
</evidence>
<comment type="caution">
    <text evidence="6">The sequence shown here is derived from an EMBL/GenBank/DDBJ whole genome shotgun (WGS) entry which is preliminary data.</text>
</comment>
<protein>
    <recommendedName>
        <fullName evidence="5">Cobalt-precorrin-5B C(1)-methyltransferase</fullName>
        <ecNumber evidence="5">2.1.1.195</ecNumber>
    </recommendedName>
    <alternativeName>
        <fullName evidence="5">Cobalt-precorrin-6A synthase</fullName>
    </alternativeName>
</protein>
<dbReference type="PANTHER" id="PTHR35863:SF1">
    <property type="entry name" value="COBALT-PRECORRIN-5B C(1)-METHYLTRANSFERASE"/>
    <property type="match status" value="1"/>
</dbReference>
<keyword evidence="4 5" id="KW-0949">S-adenosyl-L-methionine</keyword>
<dbReference type="AlphaFoldDB" id="A0A939ENB9"/>
<proteinExistence type="inferred from homology"/>
<name>A0A939ENB9_9HYPH</name>
<evidence type="ECO:0000256" key="3">
    <source>
        <dbReference type="ARBA" id="ARBA00022679"/>
    </source>
</evidence>
<dbReference type="PIRSF" id="PIRSF026782">
    <property type="entry name" value="CbiD"/>
    <property type="match status" value="1"/>
</dbReference>
<evidence type="ECO:0000256" key="2">
    <source>
        <dbReference type="ARBA" id="ARBA00022603"/>
    </source>
</evidence>
<dbReference type="EC" id="2.1.1.195" evidence="5"/>
<dbReference type="InterPro" id="IPR036074">
    <property type="entry name" value="CbiD_sf"/>
</dbReference>
<dbReference type="RefSeq" id="WP_206940350.1">
    <property type="nucleotide sequence ID" value="NZ_JAFLNF010000004.1"/>
</dbReference>
<dbReference type="NCBIfam" id="TIGR00312">
    <property type="entry name" value="cbiD"/>
    <property type="match status" value="1"/>
</dbReference>
<keyword evidence="2 5" id="KW-0489">Methyltransferase</keyword>
<sequence>MERRQTAELRRGWTTGACATGAAKAAYFALLTQRFPDPVEISLPKGGTTHFALAHHTLSDDTAEAAIIKDAGDDPDVTHGALVRASVRRLPPGSGVLFKAGHGVGTVTRPGLPIPPGEPAINPVPRQMMRTAMAEVAQATGAAADVEITISIDEGEALALKTMNPRLGILGGLSVLGTTGIVRPFSCASWIASIHRGVDVARAANLTHVVGATGATSEDAVRARYDLDEVAFLDMGDFAGGLLKYLREHPVPRLTLAGGFAKFTKLAQGALDLHSARSQVDFSFLQDLLRDMQAPQGLLEGCVTANTAKEVLDLSLQADLDLSTPLAHAAKQAVLEILRGAPIEVEVLIVDRQGRVTGEVGFDD</sequence>
<dbReference type="HAMAP" id="MF_00787">
    <property type="entry name" value="CbiD"/>
    <property type="match status" value="1"/>
</dbReference>
<evidence type="ECO:0000313" key="7">
    <source>
        <dbReference type="Proteomes" id="UP000664779"/>
    </source>
</evidence>
<comment type="catalytic activity">
    <reaction evidence="5">
        <text>Co-precorrin-5B + S-adenosyl-L-methionine = Co-precorrin-6A + S-adenosyl-L-homocysteine</text>
        <dbReference type="Rhea" id="RHEA:26285"/>
        <dbReference type="ChEBI" id="CHEBI:57856"/>
        <dbReference type="ChEBI" id="CHEBI:59789"/>
        <dbReference type="ChEBI" id="CHEBI:60063"/>
        <dbReference type="ChEBI" id="CHEBI:60064"/>
        <dbReference type="EC" id="2.1.1.195"/>
    </reaction>
</comment>
<gene>
    <name evidence="5" type="primary">cbiD</name>
    <name evidence="6" type="ORF">J0X15_10160</name>
</gene>
<dbReference type="PANTHER" id="PTHR35863">
    <property type="entry name" value="COBALT-PRECORRIN-5B C(1)-METHYLTRANSFERASE"/>
    <property type="match status" value="1"/>
</dbReference>
<comment type="pathway">
    <text evidence="5">Cofactor biosynthesis; adenosylcobalamin biosynthesis; cob(II)yrinate a,c-diamide from sirohydrochlorin (anaerobic route): step 6/10.</text>
</comment>
<comment type="similarity">
    <text evidence="5">Belongs to the CbiD family.</text>
</comment>